<name>A0AAE0KXV1_9CHLO</name>
<sequence>MNVNKARMQKSLPGQDGGFSQDPRDVGGSGQDVGFSQDPRDVGGSGQDVGFGANGRAAYLQNSQHGDGCAQRWDPYREGVALTYGWRGEVNWINPPWGLLDEVAHKLQEEGAGGTVVATYWPGQARGAGGNRGRDGHHAEAARFVCF</sequence>
<evidence type="ECO:0000313" key="3">
    <source>
        <dbReference type="Proteomes" id="UP001190700"/>
    </source>
</evidence>
<dbReference type="AlphaFoldDB" id="A0AAE0KXV1"/>
<evidence type="ECO:0000256" key="1">
    <source>
        <dbReference type="SAM" id="MobiDB-lite"/>
    </source>
</evidence>
<feature type="region of interest" description="Disordered" evidence="1">
    <location>
        <begin position="1"/>
        <end position="53"/>
    </location>
</feature>
<comment type="caution">
    <text evidence="2">The sequence shown here is derived from an EMBL/GenBank/DDBJ whole genome shotgun (WGS) entry which is preliminary data.</text>
</comment>
<accession>A0AAE0KXV1</accession>
<organism evidence="2 3">
    <name type="scientific">Cymbomonas tetramitiformis</name>
    <dbReference type="NCBI Taxonomy" id="36881"/>
    <lineage>
        <taxon>Eukaryota</taxon>
        <taxon>Viridiplantae</taxon>
        <taxon>Chlorophyta</taxon>
        <taxon>Pyramimonadophyceae</taxon>
        <taxon>Pyramimonadales</taxon>
        <taxon>Pyramimonadaceae</taxon>
        <taxon>Cymbomonas</taxon>
    </lineage>
</organism>
<protein>
    <submittedName>
        <fullName evidence="2">Uncharacterized protein</fullName>
    </submittedName>
</protein>
<reference evidence="2 3" key="1">
    <citation type="journal article" date="2015" name="Genome Biol. Evol.">
        <title>Comparative Genomics of a Bacterivorous Green Alga Reveals Evolutionary Causalities and Consequences of Phago-Mixotrophic Mode of Nutrition.</title>
        <authorList>
            <person name="Burns J.A."/>
            <person name="Paasch A."/>
            <person name="Narechania A."/>
            <person name="Kim E."/>
        </authorList>
    </citation>
    <scope>NUCLEOTIDE SEQUENCE [LARGE SCALE GENOMIC DNA]</scope>
    <source>
        <strain evidence="2 3">PLY_AMNH</strain>
    </source>
</reference>
<evidence type="ECO:0000313" key="2">
    <source>
        <dbReference type="EMBL" id="KAK3264662.1"/>
    </source>
</evidence>
<dbReference type="EMBL" id="LGRX02014418">
    <property type="protein sequence ID" value="KAK3264662.1"/>
    <property type="molecule type" value="Genomic_DNA"/>
</dbReference>
<dbReference type="Proteomes" id="UP001190700">
    <property type="component" value="Unassembled WGS sequence"/>
</dbReference>
<keyword evidence="3" id="KW-1185">Reference proteome</keyword>
<feature type="compositionally biased region" description="Gly residues" evidence="1">
    <location>
        <begin position="43"/>
        <end position="53"/>
    </location>
</feature>
<proteinExistence type="predicted"/>
<gene>
    <name evidence="2" type="ORF">CYMTET_26615</name>
</gene>